<protein>
    <submittedName>
        <fullName evidence="2">Aldo/keto reductase</fullName>
    </submittedName>
</protein>
<name>A0ABW4IDH2_9SPHI</name>
<dbReference type="InterPro" id="IPR036812">
    <property type="entry name" value="NAD(P)_OxRdtase_dom_sf"/>
</dbReference>
<evidence type="ECO:0000259" key="1">
    <source>
        <dbReference type="Pfam" id="PF00248"/>
    </source>
</evidence>
<feature type="domain" description="NADP-dependent oxidoreductase" evidence="1">
    <location>
        <begin position="2"/>
        <end position="59"/>
    </location>
</feature>
<dbReference type="PANTHER" id="PTHR43364:SF6">
    <property type="entry name" value="OXIDOREDUCTASE-RELATED"/>
    <property type="match status" value="1"/>
</dbReference>
<dbReference type="EMBL" id="JBHUDG010000015">
    <property type="protein sequence ID" value="MFD1630303.1"/>
    <property type="molecule type" value="Genomic_DNA"/>
</dbReference>
<proteinExistence type="predicted"/>
<dbReference type="Gene3D" id="3.20.20.100">
    <property type="entry name" value="NADP-dependent oxidoreductase domain"/>
    <property type="match status" value="1"/>
</dbReference>
<accession>A0ABW4IDH2</accession>
<dbReference type="Pfam" id="PF00248">
    <property type="entry name" value="Aldo_ket_red"/>
    <property type="match status" value="1"/>
</dbReference>
<sequence>MDETAKKHQTQPATIALAWLLQRPSVAAPIVSATSVQQLESIIEAPSVVLDAEDVRKLDV</sequence>
<organism evidence="2 3">
    <name type="scientific">Pseudopedobacter beijingensis</name>
    <dbReference type="NCBI Taxonomy" id="1207056"/>
    <lineage>
        <taxon>Bacteria</taxon>
        <taxon>Pseudomonadati</taxon>
        <taxon>Bacteroidota</taxon>
        <taxon>Sphingobacteriia</taxon>
        <taxon>Sphingobacteriales</taxon>
        <taxon>Sphingobacteriaceae</taxon>
        <taxon>Pseudopedobacter</taxon>
    </lineage>
</organism>
<reference evidence="3" key="1">
    <citation type="journal article" date="2019" name="Int. J. Syst. Evol. Microbiol.">
        <title>The Global Catalogue of Microorganisms (GCM) 10K type strain sequencing project: providing services to taxonomists for standard genome sequencing and annotation.</title>
        <authorList>
            <consortium name="The Broad Institute Genomics Platform"/>
            <consortium name="The Broad Institute Genome Sequencing Center for Infectious Disease"/>
            <person name="Wu L."/>
            <person name="Ma J."/>
        </authorList>
    </citation>
    <scope>NUCLEOTIDE SEQUENCE [LARGE SCALE GENOMIC DNA]</scope>
    <source>
        <strain evidence="3">CCUG 53762</strain>
    </source>
</reference>
<dbReference type="Proteomes" id="UP001597118">
    <property type="component" value="Unassembled WGS sequence"/>
</dbReference>
<dbReference type="SUPFAM" id="SSF51430">
    <property type="entry name" value="NAD(P)-linked oxidoreductase"/>
    <property type="match status" value="1"/>
</dbReference>
<dbReference type="InterPro" id="IPR023210">
    <property type="entry name" value="NADP_OxRdtase_dom"/>
</dbReference>
<dbReference type="PANTHER" id="PTHR43364">
    <property type="entry name" value="NADH-SPECIFIC METHYLGLYOXAL REDUCTASE-RELATED"/>
    <property type="match status" value="1"/>
</dbReference>
<comment type="caution">
    <text evidence="2">The sequence shown here is derived from an EMBL/GenBank/DDBJ whole genome shotgun (WGS) entry which is preliminary data.</text>
</comment>
<dbReference type="RefSeq" id="WP_379662678.1">
    <property type="nucleotide sequence ID" value="NZ_JBHUDG010000015.1"/>
</dbReference>
<keyword evidence="3" id="KW-1185">Reference proteome</keyword>
<gene>
    <name evidence="2" type="ORF">ACFSAH_10465</name>
</gene>
<dbReference type="InterPro" id="IPR050523">
    <property type="entry name" value="AKR_Detox_Biosynth"/>
</dbReference>
<evidence type="ECO:0000313" key="3">
    <source>
        <dbReference type="Proteomes" id="UP001597118"/>
    </source>
</evidence>
<evidence type="ECO:0000313" key="2">
    <source>
        <dbReference type="EMBL" id="MFD1630303.1"/>
    </source>
</evidence>